<feature type="region of interest" description="Disordered" evidence="1">
    <location>
        <begin position="89"/>
        <end position="210"/>
    </location>
</feature>
<evidence type="ECO:0000256" key="1">
    <source>
        <dbReference type="SAM" id="MobiDB-lite"/>
    </source>
</evidence>
<dbReference type="AlphaFoldDB" id="A0A3M0KBG9"/>
<protein>
    <submittedName>
        <fullName evidence="2">Uncharacterized protein</fullName>
    </submittedName>
</protein>
<keyword evidence="3" id="KW-1185">Reference proteome</keyword>
<accession>A0A3M0KBG9</accession>
<comment type="caution">
    <text evidence="2">The sequence shown here is derived from an EMBL/GenBank/DDBJ whole genome shotgun (WGS) entry which is preliminary data.</text>
</comment>
<dbReference type="Proteomes" id="UP000269221">
    <property type="component" value="Unassembled WGS sequence"/>
</dbReference>
<evidence type="ECO:0000313" key="3">
    <source>
        <dbReference type="Proteomes" id="UP000269221"/>
    </source>
</evidence>
<feature type="compositionally biased region" description="Basic and acidic residues" evidence="1">
    <location>
        <begin position="105"/>
        <end position="206"/>
    </location>
</feature>
<sequence length="225" mass="26627">MKRLSDAFSDAGIRNHIPLITESLGLEKISETIESKLWSMPSSSPAQSTECHIQEFLDTSRNGQCQLTFSFLNLPFIPLLWLPTKRTEKSHAISDQNPALSKANKKGEERRGEERRGEERRGEERRGEERRGEERRGEERRGEERRGEEEEERRGEERRGEEEEGEERRGEERRGEERRGEERREERRGEERREISAHPHSLHKETFNMSGEHQVKFNMLTKSWF</sequence>
<evidence type="ECO:0000313" key="2">
    <source>
        <dbReference type="EMBL" id="RMC10539.1"/>
    </source>
</evidence>
<organism evidence="2 3">
    <name type="scientific">Hirundo rustica rustica</name>
    <dbReference type="NCBI Taxonomy" id="333673"/>
    <lineage>
        <taxon>Eukaryota</taxon>
        <taxon>Metazoa</taxon>
        <taxon>Chordata</taxon>
        <taxon>Craniata</taxon>
        <taxon>Vertebrata</taxon>
        <taxon>Euteleostomi</taxon>
        <taxon>Archelosauria</taxon>
        <taxon>Archosauria</taxon>
        <taxon>Dinosauria</taxon>
        <taxon>Saurischia</taxon>
        <taxon>Theropoda</taxon>
        <taxon>Coelurosauria</taxon>
        <taxon>Aves</taxon>
        <taxon>Neognathae</taxon>
        <taxon>Neoaves</taxon>
        <taxon>Telluraves</taxon>
        <taxon>Australaves</taxon>
        <taxon>Passeriformes</taxon>
        <taxon>Sylvioidea</taxon>
        <taxon>Hirundinidae</taxon>
        <taxon>Hirundo</taxon>
    </lineage>
</organism>
<gene>
    <name evidence="2" type="ORF">DUI87_13344</name>
</gene>
<reference evidence="2 3" key="1">
    <citation type="submission" date="2018-07" db="EMBL/GenBank/DDBJ databases">
        <title>A high quality draft genome assembly of the barn swallow (H. rustica rustica).</title>
        <authorList>
            <person name="Formenti G."/>
            <person name="Chiara M."/>
            <person name="Poveda L."/>
            <person name="Francoijs K.-J."/>
            <person name="Bonisoli-Alquati A."/>
            <person name="Canova L."/>
            <person name="Gianfranceschi L."/>
            <person name="Horner D.S."/>
            <person name="Saino N."/>
        </authorList>
    </citation>
    <scope>NUCLEOTIDE SEQUENCE [LARGE SCALE GENOMIC DNA]</scope>
    <source>
        <strain evidence="2">Chelidonia</strain>
        <tissue evidence="2">Blood</tissue>
    </source>
</reference>
<proteinExistence type="predicted"/>
<dbReference type="EMBL" id="QRBI01000112">
    <property type="protein sequence ID" value="RMC10539.1"/>
    <property type="molecule type" value="Genomic_DNA"/>
</dbReference>
<name>A0A3M0KBG9_HIRRU</name>